<evidence type="ECO:0000313" key="4">
    <source>
        <dbReference type="Proteomes" id="UP000321224"/>
    </source>
</evidence>
<dbReference type="RefSeq" id="WP_090495750.1">
    <property type="nucleotide sequence ID" value="NZ_BJVY01000097.1"/>
</dbReference>
<keyword evidence="3" id="KW-1185">Reference proteome</keyword>
<gene>
    <name evidence="1" type="ORF">MVI01_74260</name>
    <name evidence="2" type="ORF">SAMN04488504_12751</name>
</gene>
<evidence type="ECO:0000313" key="3">
    <source>
        <dbReference type="Proteomes" id="UP000198717"/>
    </source>
</evidence>
<comment type="caution">
    <text evidence="1">The sequence shown here is derived from an EMBL/GenBank/DDBJ whole genome shotgun (WGS) entry which is preliminary data.</text>
</comment>
<protein>
    <submittedName>
        <fullName evidence="1">Uncharacterized protein</fullName>
    </submittedName>
</protein>
<dbReference type="AlphaFoldDB" id="A0A511HPW2"/>
<dbReference type="Proteomes" id="UP000321224">
    <property type="component" value="Unassembled WGS sequence"/>
</dbReference>
<accession>A0A511HPW2</accession>
<dbReference type="EMBL" id="BJVY01000097">
    <property type="protein sequence ID" value="GEL75642.1"/>
    <property type="molecule type" value="Genomic_DNA"/>
</dbReference>
<sequence length="99" mass="10993">MSHQSEEMDALFRLHKHIACNTAMSIDARAGYLMAVVRVDPRISYVLDLETDSALLALMQERLAAEDSQRVTVHPVAAQSFEVSAKEMSRADLNSTSNE</sequence>
<dbReference type="Proteomes" id="UP000198717">
    <property type="component" value="Unassembled WGS sequence"/>
</dbReference>
<proteinExistence type="predicted"/>
<name>A0A511HPW2_9BACT</name>
<evidence type="ECO:0000313" key="1">
    <source>
        <dbReference type="EMBL" id="GEL75642.1"/>
    </source>
</evidence>
<reference evidence="2 3" key="1">
    <citation type="submission" date="2016-10" db="EMBL/GenBank/DDBJ databases">
        <authorList>
            <person name="Varghese N."/>
            <person name="Submissions S."/>
        </authorList>
    </citation>
    <scope>NUCLEOTIDE SEQUENCE [LARGE SCALE GENOMIC DNA]</scope>
    <source>
        <strain evidence="2 3">DSM 2260</strain>
    </source>
</reference>
<organism evidence="1 4">
    <name type="scientific">Myxococcus virescens</name>
    <dbReference type="NCBI Taxonomy" id="83456"/>
    <lineage>
        <taxon>Bacteria</taxon>
        <taxon>Pseudomonadati</taxon>
        <taxon>Myxococcota</taxon>
        <taxon>Myxococcia</taxon>
        <taxon>Myxococcales</taxon>
        <taxon>Cystobacterineae</taxon>
        <taxon>Myxococcaceae</taxon>
        <taxon>Myxococcus</taxon>
    </lineage>
</organism>
<dbReference type="EMBL" id="FNAJ01000027">
    <property type="protein sequence ID" value="SDF27588.1"/>
    <property type="molecule type" value="Genomic_DNA"/>
</dbReference>
<evidence type="ECO:0000313" key="2">
    <source>
        <dbReference type="EMBL" id="SDF27588.1"/>
    </source>
</evidence>
<reference evidence="1 4" key="2">
    <citation type="submission" date="2019-07" db="EMBL/GenBank/DDBJ databases">
        <title>Whole genome shotgun sequence of Myxococcus virescens NBRC 100334.</title>
        <authorList>
            <person name="Hosoyama A."/>
            <person name="Uohara A."/>
            <person name="Ohji S."/>
            <person name="Ichikawa N."/>
        </authorList>
    </citation>
    <scope>NUCLEOTIDE SEQUENCE [LARGE SCALE GENOMIC DNA]</scope>
    <source>
        <strain evidence="1 4">NBRC 100334</strain>
    </source>
</reference>